<dbReference type="CDD" id="cd07377">
    <property type="entry name" value="WHTH_GntR"/>
    <property type="match status" value="1"/>
</dbReference>
<dbReference type="SMART" id="SM00345">
    <property type="entry name" value="HTH_GNTR"/>
    <property type="match status" value="1"/>
</dbReference>
<sequence>MTVSSRPSDAAELDALGDADLARAPGAGEEAVVTSVEQASSLIRQAILSGRFVPGERLIVANLVKQFALSPMPLRESLRKLEGEGLVEIVPNRGAFVRTLDRHFIVDLFEINTELRVFALRRGIRAITLDKLGELRALAAAYQAAVEAGQFRRGLRLNRDFHAGIVALGGNTEALRLFLRGWELIGAFRLRFGYGRGRELGFAREKHMLVEALHRQDLALAEAILRMQHAAAMEDLLERFALVEPDSTPRREVRDDAAPTH</sequence>
<dbReference type="InterPro" id="IPR036388">
    <property type="entry name" value="WH-like_DNA-bd_sf"/>
</dbReference>
<comment type="caution">
    <text evidence="5">The sequence shown here is derived from an EMBL/GenBank/DDBJ whole genome shotgun (WGS) entry which is preliminary data.</text>
</comment>
<keyword evidence="3" id="KW-0804">Transcription</keyword>
<keyword evidence="1" id="KW-0805">Transcription regulation</keyword>
<dbReference type="GO" id="GO:0003677">
    <property type="term" value="F:DNA binding"/>
    <property type="evidence" value="ECO:0007669"/>
    <property type="project" value="UniProtKB-KW"/>
</dbReference>
<gene>
    <name evidence="5" type="ORF">FM069_20790</name>
</gene>
<dbReference type="PROSITE" id="PS50949">
    <property type="entry name" value="HTH_GNTR"/>
    <property type="match status" value="1"/>
</dbReference>
<dbReference type="PANTHER" id="PTHR43537">
    <property type="entry name" value="TRANSCRIPTIONAL REGULATOR, GNTR FAMILY"/>
    <property type="match status" value="1"/>
</dbReference>
<evidence type="ECO:0000259" key="4">
    <source>
        <dbReference type="PROSITE" id="PS50949"/>
    </source>
</evidence>
<dbReference type="EMBL" id="VJOY01000028">
    <property type="protein sequence ID" value="TRX72817.1"/>
    <property type="molecule type" value="Genomic_DNA"/>
</dbReference>
<proteinExistence type="predicted"/>
<dbReference type="Pfam" id="PF00392">
    <property type="entry name" value="GntR"/>
    <property type="match status" value="1"/>
</dbReference>
<dbReference type="Pfam" id="PF07729">
    <property type="entry name" value="FCD"/>
    <property type="match status" value="1"/>
</dbReference>
<dbReference type="GO" id="GO:0003700">
    <property type="term" value="F:DNA-binding transcription factor activity"/>
    <property type="evidence" value="ECO:0007669"/>
    <property type="project" value="InterPro"/>
</dbReference>
<evidence type="ECO:0000256" key="1">
    <source>
        <dbReference type="ARBA" id="ARBA00023015"/>
    </source>
</evidence>
<feature type="domain" description="HTH gntR-type" evidence="4">
    <location>
        <begin position="33"/>
        <end position="100"/>
    </location>
</feature>
<dbReference type="Gene3D" id="1.20.120.530">
    <property type="entry name" value="GntR ligand-binding domain-like"/>
    <property type="match status" value="1"/>
</dbReference>
<dbReference type="InterPro" id="IPR036390">
    <property type="entry name" value="WH_DNA-bd_sf"/>
</dbReference>
<dbReference type="SUPFAM" id="SSF48008">
    <property type="entry name" value="GntR ligand-binding domain-like"/>
    <property type="match status" value="1"/>
</dbReference>
<keyword evidence="6" id="KW-1185">Reference proteome</keyword>
<dbReference type="SMART" id="SM00895">
    <property type="entry name" value="FCD"/>
    <property type="match status" value="1"/>
</dbReference>
<dbReference type="SUPFAM" id="SSF46785">
    <property type="entry name" value="Winged helix' DNA-binding domain"/>
    <property type="match status" value="1"/>
</dbReference>
<evidence type="ECO:0000313" key="6">
    <source>
        <dbReference type="Proteomes" id="UP000315235"/>
    </source>
</evidence>
<protein>
    <submittedName>
        <fullName evidence="5">GntR family transcriptional regulator</fullName>
    </submittedName>
</protein>
<dbReference type="OrthoDB" id="9799812at2"/>
<name>A0A553GTJ0_9PSED</name>
<dbReference type="InterPro" id="IPR000524">
    <property type="entry name" value="Tscrpt_reg_HTH_GntR"/>
</dbReference>
<organism evidence="5 6">
    <name type="scientific">Pseudomonas mangiferae</name>
    <dbReference type="NCBI Taxonomy" id="2593654"/>
    <lineage>
        <taxon>Bacteria</taxon>
        <taxon>Pseudomonadati</taxon>
        <taxon>Pseudomonadota</taxon>
        <taxon>Gammaproteobacteria</taxon>
        <taxon>Pseudomonadales</taxon>
        <taxon>Pseudomonadaceae</taxon>
        <taxon>Pseudomonas</taxon>
    </lineage>
</organism>
<dbReference type="AlphaFoldDB" id="A0A553GTJ0"/>
<dbReference type="InterPro" id="IPR008920">
    <property type="entry name" value="TF_FadR/GntR_C"/>
</dbReference>
<dbReference type="PANTHER" id="PTHR43537:SF5">
    <property type="entry name" value="UXU OPERON TRANSCRIPTIONAL REGULATOR"/>
    <property type="match status" value="1"/>
</dbReference>
<dbReference type="RefSeq" id="WP_143490323.1">
    <property type="nucleotide sequence ID" value="NZ_VJOY01000028.1"/>
</dbReference>
<evidence type="ECO:0000256" key="3">
    <source>
        <dbReference type="ARBA" id="ARBA00023163"/>
    </source>
</evidence>
<evidence type="ECO:0000256" key="2">
    <source>
        <dbReference type="ARBA" id="ARBA00023125"/>
    </source>
</evidence>
<accession>A0A553GTJ0</accession>
<keyword evidence="2" id="KW-0238">DNA-binding</keyword>
<evidence type="ECO:0000313" key="5">
    <source>
        <dbReference type="EMBL" id="TRX72817.1"/>
    </source>
</evidence>
<dbReference type="Gene3D" id="1.10.10.10">
    <property type="entry name" value="Winged helix-like DNA-binding domain superfamily/Winged helix DNA-binding domain"/>
    <property type="match status" value="1"/>
</dbReference>
<reference evidence="5 6" key="1">
    <citation type="submission" date="2019-07" db="EMBL/GenBank/DDBJ databases">
        <title>Pseudomonas mangiferae sp. nov., isolated from bark of mango tree in Thailand.</title>
        <authorList>
            <person name="Srisuk N."/>
            <person name="Anurat P."/>
        </authorList>
    </citation>
    <scope>NUCLEOTIDE SEQUENCE [LARGE SCALE GENOMIC DNA]</scope>
    <source>
        <strain evidence="5 6">DMKU_BBB3-04</strain>
    </source>
</reference>
<dbReference type="InterPro" id="IPR011711">
    <property type="entry name" value="GntR_C"/>
</dbReference>
<dbReference type="Proteomes" id="UP000315235">
    <property type="component" value="Unassembled WGS sequence"/>
</dbReference>